<accession>A0A9W8U4R5</accession>
<reference evidence="4" key="1">
    <citation type="submission" date="2022-10" db="EMBL/GenBank/DDBJ databases">
        <title>Fusarium specimens isolated from Avocado Roots.</title>
        <authorList>
            <person name="Stajich J."/>
            <person name="Roper C."/>
            <person name="Heimlech-Rivalta G."/>
        </authorList>
    </citation>
    <scope>NUCLEOTIDE SEQUENCE</scope>
    <source>
        <strain evidence="4">CF00143</strain>
    </source>
</reference>
<dbReference type="PROSITE" id="PS50297">
    <property type="entry name" value="ANK_REP_REGION"/>
    <property type="match status" value="2"/>
</dbReference>
<dbReference type="SUPFAM" id="SSF48403">
    <property type="entry name" value="Ankyrin repeat"/>
    <property type="match status" value="2"/>
</dbReference>
<dbReference type="Pfam" id="PF13637">
    <property type="entry name" value="Ank_4"/>
    <property type="match status" value="1"/>
</dbReference>
<keyword evidence="5" id="KW-1185">Reference proteome</keyword>
<feature type="repeat" description="ANK" evidence="3">
    <location>
        <begin position="52"/>
        <end position="77"/>
    </location>
</feature>
<dbReference type="Gene3D" id="1.25.40.20">
    <property type="entry name" value="Ankyrin repeat-containing domain"/>
    <property type="match status" value="3"/>
</dbReference>
<dbReference type="PANTHER" id="PTHR24198">
    <property type="entry name" value="ANKYRIN REPEAT AND PROTEIN KINASE DOMAIN-CONTAINING PROTEIN"/>
    <property type="match status" value="1"/>
</dbReference>
<evidence type="ECO:0000313" key="4">
    <source>
        <dbReference type="EMBL" id="KAJ4004298.1"/>
    </source>
</evidence>
<dbReference type="InterPro" id="IPR002110">
    <property type="entry name" value="Ankyrin_rpt"/>
</dbReference>
<keyword evidence="1" id="KW-0677">Repeat</keyword>
<evidence type="ECO:0000256" key="1">
    <source>
        <dbReference type="ARBA" id="ARBA00022737"/>
    </source>
</evidence>
<dbReference type="Pfam" id="PF12796">
    <property type="entry name" value="Ank_2"/>
    <property type="match status" value="1"/>
</dbReference>
<comment type="caution">
    <text evidence="4">The sequence shown here is derived from an EMBL/GenBank/DDBJ whole genome shotgun (WGS) entry which is preliminary data.</text>
</comment>
<evidence type="ECO:0000256" key="2">
    <source>
        <dbReference type="ARBA" id="ARBA00023043"/>
    </source>
</evidence>
<dbReference type="AlphaFoldDB" id="A0A9W8U4R5"/>
<dbReference type="Pfam" id="PF00023">
    <property type="entry name" value="Ank"/>
    <property type="match status" value="1"/>
</dbReference>
<keyword evidence="2 3" id="KW-0040">ANK repeat</keyword>
<evidence type="ECO:0000256" key="3">
    <source>
        <dbReference type="PROSITE-ProRule" id="PRU00023"/>
    </source>
</evidence>
<sequence>MSAPTLTVAEIFKDKHYASWPLHFCVAIGNLGTLQYLLDKATPDVINKSDNQWGTPLHIAIYLDNRDAVDILLKAGALPARMPDYVNEDYHTTAIGVAARLGNMDLLWKLWQHVDFETVGIESCLVEAAGHSQASTVDALLEWGRERWSLEAEAHALSEAAKRWNIENIRFLLSRCSFVQESLDSALGQVPVQKTQTDLDRAAQSHTIKLLMDAGANPYNSKVSVLRSMIRNEPLLVYTIAHERLHNCLEAMLENGTDPNVSINAQGQTLLHYVSIAALGRIMFRPRLTIPLQDPREAAYKLLFRFNASVLKQDMFGNTPLHFAAATSNLYSLQYMLSSLPTDLERRATLRLRNHQGESLLHFASGGAQIGIMEYLLSDEVGLRVDDTTFRGWTPLLNALAPSSTIPGSTKLEAARLLLARGADPTVVTHDGWTALHCLALNSRLRQPGESENLVGELLSRGVPLDSRASFAFDEHDQSREVRSKHGILYGCLQLHHLEDPKSYGKVIRSGLTPLHVAAFHGAIDVVRALLKLGADPAAEDSKGNSPDRLAGDSQELYYYKDKENMISLLLEAGGSY</sequence>
<organism evidence="4 5">
    <name type="scientific">Fusarium irregulare</name>
    <dbReference type="NCBI Taxonomy" id="2494466"/>
    <lineage>
        <taxon>Eukaryota</taxon>
        <taxon>Fungi</taxon>
        <taxon>Dikarya</taxon>
        <taxon>Ascomycota</taxon>
        <taxon>Pezizomycotina</taxon>
        <taxon>Sordariomycetes</taxon>
        <taxon>Hypocreomycetidae</taxon>
        <taxon>Hypocreales</taxon>
        <taxon>Nectriaceae</taxon>
        <taxon>Fusarium</taxon>
        <taxon>Fusarium incarnatum-equiseti species complex</taxon>
    </lineage>
</organism>
<name>A0A9W8U4R5_9HYPO</name>
<gene>
    <name evidence="4" type="ORF">NW766_011602</name>
</gene>
<dbReference type="PROSITE" id="PS50088">
    <property type="entry name" value="ANK_REPEAT"/>
    <property type="match status" value="2"/>
</dbReference>
<dbReference type="OrthoDB" id="341259at2759"/>
<dbReference type="EMBL" id="JAPDHF010000024">
    <property type="protein sequence ID" value="KAJ4004298.1"/>
    <property type="molecule type" value="Genomic_DNA"/>
</dbReference>
<feature type="repeat" description="ANK" evidence="3">
    <location>
        <begin position="510"/>
        <end position="542"/>
    </location>
</feature>
<protein>
    <recommendedName>
        <fullName evidence="6">Ankyrin</fullName>
    </recommendedName>
</protein>
<dbReference type="SMART" id="SM00248">
    <property type="entry name" value="ANK"/>
    <property type="match status" value="9"/>
</dbReference>
<dbReference type="InterPro" id="IPR036770">
    <property type="entry name" value="Ankyrin_rpt-contain_sf"/>
</dbReference>
<evidence type="ECO:0008006" key="6">
    <source>
        <dbReference type="Google" id="ProtNLM"/>
    </source>
</evidence>
<proteinExistence type="predicted"/>
<evidence type="ECO:0000313" key="5">
    <source>
        <dbReference type="Proteomes" id="UP001152130"/>
    </source>
</evidence>
<dbReference type="Proteomes" id="UP001152130">
    <property type="component" value="Unassembled WGS sequence"/>
</dbReference>
<dbReference type="PANTHER" id="PTHR24198:SF165">
    <property type="entry name" value="ANKYRIN REPEAT-CONTAINING PROTEIN-RELATED"/>
    <property type="match status" value="1"/>
</dbReference>